<organism evidence="1 2">
    <name type="scientific">Paenibacillus eucommiae</name>
    <dbReference type="NCBI Taxonomy" id="1355755"/>
    <lineage>
        <taxon>Bacteria</taxon>
        <taxon>Bacillati</taxon>
        <taxon>Bacillota</taxon>
        <taxon>Bacilli</taxon>
        <taxon>Bacillales</taxon>
        <taxon>Paenibacillaceae</taxon>
        <taxon>Paenibacillus</taxon>
    </lineage>
</organism>
<keyword evidence="2" id="KW-1185">Reference proteome</keyword>
<accession>A0ABS4JE79</accession>
<protein>
    <submittedName>
        <fullName evidence="1">ABC-type glutathione transport system ATPase component</fullName>
    </submittedName>
</protein>
<evidence type="ECO:0000313" key="1">
    <source>
        <dbReference type="EMBL" id="MBP1997019.1"/>
    </source>
</evidence>
<comment type="caution">
    <text evidence="1">The sequence shown here is derived from an EMBL/GenBank/DDBJ whole genome shotgun (WGS) entry which is preliminary data.</text>
</comment>
<name>A0ABS4JE79_9BACL</name>
<evidence type="ECO:0000313" key="2">
    <source>
        <dbReference type="Proteomes" id="UP001519287"/>
    </source>
</evidence>
<dbReference type="Proteomes" id="UP001519287">
    <property type="component" value="Unassembled WGS sequence"/>
</dbReference>
<dbReference type="EMBL" id="JAGGLB010000065">
    <property type="protein sequence ID" value="MBP1997019.1"/>
    <property type="molecule type" value="Genomic_DNA"/>
</dbReference>
<gene>
    <name evidence="1" type="ORF">J2Z66_008697</name>
</gene>
<dbReference type="RefSeq" id="WP_209979958.1">
    <property type="nucleotide sequence ID" value="NZ_JAGGLB010000065.1"/>
</dbReference>
<reference evidence="1 2" key="1">
    <citation type="submission" date="2021-03" db="EMBL/GenBank/DDBJ databases">
        <title>Genomic Encyclopedia of Type Strains, Phase IV (KMG-IV): sequencing the most valuable type-strain genomes for metagenomic binning, comparative biology and taxonomic classification.</title>
        <authorList>
            <person name="Goeker M."/>
        </authorList>
    </citation>
    <scope>NUCLEOTIDE SEQUENCE [LARGE SCALE GENOMIC DNA]</scope>
    <source>
        <strain evidence="1 2">DSM 26048</strain>
    </source>
</reference>
<proteinExistence type="predicted"/>
<sequence length="241" mass="27149">MDSLLQIKIENLTCEVSCSLFNYWRIVDSISNLSVTFEGGKIYGVVGNLGAGGWGLSYILAGKELMDDANQNSIQVNGYKASADMLHSISCYIGEGVSEHPHKPMRSYPNKLTRKVLGIKTVAEQIEEGIAKSKNDYSLLEIAKMFELSGMYENNEKQGRIHRPLEFQSGEVWRASMAIGFAYGKRLFTVPWMQTKDWTEYIIGEYNKKYIEILRNHNAIVILPVLNESNLGNIADEIILL</sequence>